<dbReference type="EMBL" id="PDUG01000001">
    <property type="protein sequence ID" value="PIC55519.1"/>
    <property type="molecule type" value="Genomic_DNA"/>
</dbReference>
<organism evidence="2 3">
    <name type="scientific">Caenorhabditis nigoni</name>
    <dbReference type="NCBI Taxonomy" id="1611254"/>
    <lineage>
        <taxon>Eukaryota</taxon>
        <taxon>Metazoa</taxon>
        <taxon>Ecdysozoa</taxon>
        <taxon>Nematoda</taxon>
        <taxon>Chromadorea</taxon>
        <taxon>Rhabditida</taxon>
        <taxon>Rhabditina</taxon>
        <taxon>Rhabditomorpha</taxon>
        <taxon>Rhabditoidea</taxon>
        <taxon>Rhabditidae</taxon>
        <taxon>Peloderinae</taxon>
        <taxon>Caenorhabditis</taxon>
    </lineage>
</organism>
<keyword evidence="3" id="KW-1185">Reference proteome</keyword>
<dbReference type="PANTHER" id="PTHR21503">
    <property type="entry name" value="F-BOX-CONTAINING HYPOTHETICAL PROTEIN C.ELEGANS"/>
    <property type="match status" value="1"/>
</dbReference>
<sequence>MILSKYPNLVLKEIFDHMEYSELFVLSFGSKNMKNLIKWSQKERFKTIRSIEYLCNNISQPPLVYIPSKRGMESIMDFWNPKKDKYGIFQVNASGNMIDFQWNTFQNWAMASFKNRDKESVIESIHDYLLDFFGSSVQYHWRYDYFKHYFIPKLRNVSFCLDITLNEDFTDWEKLETFFSSSPAFKWIEMGIKLAAKPFHPESKFYQAESLLVIQRRNIVPSPAILRHFQGKQLTIICDRWEISEDLIEFVNRWKSGEAFQNLEYLKIEINRNEVMHNGILNEIGAKFIDATRQPPTHSVPKIYDWHDKQTEPNTDAIRSRAYVVRQSDNCVASILIGNYRFSFGGRSKSIYFGVWHKTEEEFLKLMD</sequence>
<accession>A0A2G5VUN8</accession>
<reference evidence="3" key="1">
    <citation type="submission" date="2017-10" db="EMBL/GenBank/DDBJ databases">
        <title>Rapid genome shrinkage in a self-fertile nematode reveals novel sperm competition proteins.</title>
        <authorList>
            <person name="Yin D."/>
            <person name="Schwarz E.M."/>
            <person name="Thomas C.G."/>
            <person name="Felde R.L."/>
            <person name="Korf I.F."/>
            <person name="Cutter A.D."/>
            <person name="Schartner C.M."/>
            <person name="Ralston E.J."/>
            <person name="Meyer B.J."/>
            <person name="Haag E.S."/>
        </authorList>
    </citation>
    <scope>NUCLEOTIDE SEQUENCE [LARGE SCALE GENOMIC DNA]</scope>
    <source>
        <strain evidence="3">JU1422</strain>
    </source>
</reference>
<evidence type="ECO:0000313" key="3">
    <source>
        <dbReference type="Proteomes" id="UP000230233"/>
    </source>
</evidence>
<gene>
    <name evidence="2" type="primary">Cnig_chr_I.g759</name>
    <name evidence="2" type="ORF">B9Z55_000759</name>
</gene>
<evidence type="ECO:0000313" key="2">
    <source>
        <dbReference type="EMBL" id="PIC55519.1"/>
    </source>
</evidence>
<comment type="caution">
    <text evidence="2">The sequence shown here is derived from an EMBL/GenBank/DDBJ whole genome shotgun (WGS) entry which is preliminary data.</text>
</comment>
<dbReference type="InterPro" id="IPR001810">
    <property type="entry name" value="F-box_dom"/>
</dbReference>
<protein>
    <recommendedName>
        <fullName evidence="1">F-box domain-containing protein</fullName>
    </recommendedName>
</protein>
<evidence type="ECO:0000259" key="1">
    <source>
        <dbReference type="PROSITE" id="PS50181"/>
    </source>
</evidence>
<name>A0A2G5VUN8_9PELO</name>
<dbReference type="Proteomes" id="UP000230233">
    <property type="component" value="Chromosome I"/>
</dbReference>
<dbReference type="Pfam" id="PF00646">
    <property type="entry name" value="F-box"/>
    <property type="match status" value="1"/>
</dbReference>
<dbReference type="PANTHER" id="PTHR21503:SF8">
    <property type="entry name" value="F-BOX ASSOCIATED DOMAIN-CONTAINING PROTEIN-RELATED"/>
    <property type="match status" value="1"/>
</dbReference>
<dbReference type="PROSITE" id="PS50181">
    <property type="entry name" value="FBOX"/>
    <property type="match status" value="1"/>
</dbReference>
<proteinExistence type="predicted"/>
<feature type="domain" description="F-box" evidence="1">
    <location>
        <begin position="1"/>
        <end position="48"/>
    </location>
</feature>
<dbReference type="AlphaFoldDB" id="A0A2G5VUN8"/>